<dbReference type="GO" id="GO:0030247">
    <property type="term" value="F:polysaccharide binding"/>
    <property type="evidence" value="ECO:0007669"/>
    <property type="project" value="TreeGrafter"/>
</dbReference>
<dbReference type="InterPro" id="IPR037221">
    <property type="entry name" value="H-type_lectin_dom_sf"/>
</dbReference>
<comment type="caution">
    <text evidence="2">The sequence shown here is derived from an EMBL/GenBank/DDBJ whole genome shotgun (WGS) entry which is preliminary data.</text>
</comment>
<dbReference type="Pfam" id="PF09458">
    <property type="entry name" value="H_lectin"/>
    <property type="match status" value="1"/>
</dbReference>
<dbReference type="GO" id="GO:0098636">
    <property type="term" value="C:protein complex involved in cell adhesion"/>
    <property type="evidence" value="ECO:0007669"/>
    <property type="project" value="TreeGrafter"/>
</dbReference>
<organism evidence="2 3">
    <name type="scientific">Donghicola tyrosinivorans</name>
    <dbReference type="NCBI Taxonomy" id="1652492"/>
    <lineage>
        <taxon>Bacteria</taxon>
        <taxon>Pseudomonadati</taxon>
        <taxon>Pseudomonadota</taxon>
        <taxon>Alphaproteobacteria</taxon>
        <taxon>Rhodobacterales</taxon>
        <taxon>Roseobacteraceae</taxon>
        <taxon>Donghicola</taxon>
    </lineage>
</organism>
<evidence type="ECO:0000259" key="1">
    <source>
        <dbReference type="Pfam" id="PF09458"/>
    </source>
</evidence>
<dbReference type="GO" id="GO:0009986">
    <property type="term" value="C:cell surface"/>
    <property type="evidence" value="ECO:0007669"/>
    <property type="project" value="TreeGrafter"/>
</dbReference>
<dbReference type="InterPro" id="IPR019019">
    <property type="entry name" value="H-type_lectin_domain"/>
</dbReference>
<feature type="domain" description="H-type lectin" evidence="1">
    <location>
        <begin position="12"/>
        <end position="77"/>
    </location>
</feature>
<proteinExistence type="predicted"/>
<accession>A0A2T0X0E4</accession>
<reference evidence="2 3" key="1">
    <citation type="submission" date="2018-03" db="EMBL/GenBank/DDBJ databases">
        <title>Genomic Encyclopedia of Archaeal and Bacterial Type Strains, Phase II (KMG-II): from individual species to whole genera.</title>
        <authorList>
            <person name="Goeker M."/>
        </authorList>
    </citation>
    <scope>NUCLEOTIDE SEQUENCE [LARGE SCALE GENOMIC DNA]</scope>
    <source>
        <strain evidence="2 3">DSM 100212</strain>
    </source>
</reference>
<dbReference type="Proteomes" id="UP000238392">
    <property type="component" value="Unassembled WGS sequence"/>
</dbReference>
<dbReference type="PANTHER" id="PTHR46938:SF1">
    <property type="entry name" value="DISCOIDIN-1 SUBUNIT A-RELATED"/>
    <property type="match status" value="1"/>
</dbReference>
<dbReference type="GO" id="GO:0046871">
    <property type="term" value="F:N-acetylgalactosamine binding"/>
    <property type="evidence" value="ECO:0007669"/>
    <property type="project" value="TreeGrafter"/>
</dbReference>
<dbReference type="SUPFAM" id="SSF141086">
    <property type="entry name" value="Agglutinin HPA-like"/>
    <property type="match status" value="1"/>
</dbReference>
<name>A0A2T0X0E4_9RHOB</name>
<keyword evidence="2" id="KW-0430">Lectin</keyword>
<evidence type="ECO:0000313" key="3">
    <source>
        <dbReference type="Proteomes" id="UP000238392"/>
    </source>
</evidence>
<dbReference type="AlphaFoldDB" id="A0A2T0X0E4"/>
<protein>
    <submittedName>
        <fullName evidence="2">H-type lectin domain-containing protein</fullName>
    </submittedName>
</protein>
<dbReference type="PANTHER" id="PTHR46938">
    <property type="entry name" value="DISCOIDIN-1 SUBUNIT A-RELATED-RELATED"/>
    <property type="match status" value="1"/>
</dbReference>
<dbReference type="EMBL" id="PVTQ01000002">
    <property type="protein sequence ID" value="PRY92419.1"/>
    <property type="molecule type" value="Genomic_DNA"/>
</dbReference>
<evidence type="ECO:0000313" key="2">
    <source>
        <dbReference type="EMBL" id="PRY92419.1"/>
    </source>
</evidence>
<dbReference type="Gene3D" id="2.60.40.2080">
    <property type="match status" value="1"/>
</dbReference>
<dbReference type="GO" id="GO:0070492">
    <property type="term" value="F:oligosaccharide binding"/>
    <property type="evidence" value="ECO:0007669"/>
    <property type="project" value="TreeGrafter"/>
</dbReference>
<dbReference type="GO" id="GO:0098609">
    <property type="term" value="P:cell-cell adhesion"/>
    <property type="evidence" value="ECO:0007669"/>
    <property type="project" value="TreeGrafter"/>
</dbReference>
<dbReference type="InterPro" id="IPR052487">
    <property type="entry name" value="Galactose-binding_lectin"/>
</dbReference>
<keyword evidence="3" id="KW-1185">Reference proteome</keyword>
<dbReference type="GO" id="GO:0045335">
    <property type="term" value="C:phagocytic vesicle"/>
    <property type="evidence" value="ECO:0007669"/>
    <property type="project" value="TreeGrafter"/>
</dbReference>
<sequence>MWRGEGPRESRKKIVFSEAFQEPPSVHVGLSLWDVAEGANARIEIVAEAVTETGFDLVFRTWGDTRVARARAAWQAIGSLPHEDDWQLY</sequence>
<gene>
    <name evidence="2" type="ORF">CLV74_102334</name>
</gene>